<dbReference type="EMBL" id="NBNE01016080">
    <property type="protein sequence ID" value="OWY93445.1"/>
    <property type="molecule type" value="Genomic_DNA"/>
</dbReference>
<dbReference type="OrthoDB" id="128570at2759"/>
<evidence type="ECO:0000313" key="1">
    <source>
        <dbReference type="EMBL" id="OWY93445.1"/>
    </source>
</evidence>
<protein>
    <submittedName>
        <fullName evidence="1">Uncharacterized protein</fullName>
    </submittedName>
</protein>
<sequence length="171" mass="19680">MYAAEFRWRPVVLHYAYGIPCARVGRIFGISARTVFCWYVQFKESGHVMPGKRKTVPSLPSHVLRFTESYVKSHPCFYVEELQAELRKRYGSAVSKFSASSILRVLKFELGLSRKVLERRAREAAPREIEDFMAKMECWYRYPELLIFVDVTSKNGLDCAVMRGLLGVGGK</sequence>
<dbReference type="InterPro" id="IPR009057">
    <property type="entry name" value="Homeodomain-like_sf"/>
</dbReference>
<name>A0A225UK92_9STRA</name>
<proteinExistence type="predicted"/>
<reference evidence="2" key="1">
    <citation type="submission" date="2017-03" db="EMBL/GenBank/DDBJ databases">
        <title>Phytopthora megakarya and P. palmivora, two closely related causual agents of cacao black pod achieved similar genome size and gene model numbers by different mechanisms.</title>
        <authorList>
            <person name="Ali S."/>
            <person name="Shao J."/>
            <person name="Larry D.J."/>
            <person name="Kronmiller B."/>
            <person name="Shen D."/>
            <person name="Strem M.D."/>
            <person name="Melnick R.L."/>
            <person name="Guiltinan M.J."/>
            <person name="Tyler B.M."/>
            <person name="Meinhardt L.W."/>
            <person name="Bailey B.A."/>
        </authorList>
    </citation>
    <scope>NUCLEOTIDE SEQUENCE [LARGE SCALE GENOMIC DNA]</scope>
    <source>
        <strain evidence="2">zdho120</strain>
    </source>
</reference>
<dbReference type="AlphaFoldDB" id="A0A225UK92"/>
<gene>
    <name evidence="1" type="ORF">PHMEG_00037166</name>
</gene>
<keyword evidence="2" id="KW-1185">Reference proteome</keyword>
<dbReference type="SUPFAM" id="SSF46689">
    <property type="entry name" value="Homeodomain-like"/>
    <property type="match status" value="1"/>
</dbReference>
<accession>A0A225UK92</accession>
<dbReference type="STRING" id="4795.A0A225UK92"/>
<organism evidence="1 2">
    <name type="scientific">Phytophthora megakarya</name>
    <dbReference type="NCBI Taxonomy" id="4795"/>
    <lineage>
        <taxon>Eukaryota</taxon>
        <taxon>Sar</taxon>
        <taxon>Stramenopiles</taxon>
        <taxon>Oomycota</taxon>
        <taxon>Peronosporomycetes</taxon>
        <taxon>Peronosporales</taxon>
        <taxon>Peronosporaceae</taxon>
        <taxon>Phytophthora</taxon>
    </lineage>
</organism>
<dbReference type="Proteomes" id="UP000198211">
    <property type="component" value="Unassembled WGS sequence"/>
</dbReference>
<comment type="caution">
    <text evidence="1">The sequence shown here is derived from an EMBL/GenBank/DDBJ whole genome shotgun (WGS) entry which is preliminary data.</text>
</comment>
<evidence type="ECO:0000313" key="2">
    <source>
        <dbReference type="Proteomes" id="UP000198211"/>
    </source>
</evidence>